<reference evidence="3" key="1">
    <citation type="submission" date="2016-10" db="EMBL/GenBank/DDBJ databases">
        <authorList>
            <person name="Varghese N."/>
            <person name="Submissions S."/>
        </authorList>
    </citation>
    <scope>NUCLEOTIDE SEQUENCE [LARGE SCALE GENOMIC DNA]</scope>
    <source>
        <strain evidence="3">DSM 3695</strain>
    </source>
</reference>
<accession>A0A1I0SE62</accession>
<name>A0A1I0SE62_9BACT</name>
<feature type="coiled-coil region" evidence="1">
    <location>
        <begin position="40"/>
        <end position="67"/>
    </location>
</feature>
<dbReference type="AlphaFoldDB" id="A0A1I0SE62"/>
<gene>
    <name evidence="2" type="ORF">SAMN04488122_6718</name>
</gene>
<evidence type="ECO:0000256" key="1">
    <source>
        <dbReference type="SAM" id="Coils"/>
    </source>
</evidence>
<keyword evidence="1" id="KW-0175">Coiled coil</keyword>
<dbReference type="RefSeq" id="WP_089904605.1">
    <property type="nucleotide sequence ID" value="NZ_FOJG01000003.1"/>
</dbReference>
<keyword evidence="3" id="KW-1185">Reference proteome</keyword>
<evidence type="ECO:0000313" key="3">
    <source>
        <dbReference type="Proteomes" id="UP000199310"/>
    </source>
</evidence>
<evidence type="ECO:0000313" key="2">
    <source>
        <dbReference type="EMBL" id="SEW57266.1"/>
    </source>
</evidence>
<dbReference type="Proteomes" id="UP000199310">
    <property type="component" value="Unassembled WGS sequence"/>
</dbReference>
<proteinExistence type="predicted"/>
<organism evidence="2 3">
    <name type="scientific">Chitinophaga arvensicola</name>
    <dbReference type="NCBI Taxonomy" id="29529"/>
    <lineage>
        <taxon>Bacteria</taxon>
        <taxon>Pseudomonadati</taxon>
        <taxon>Bacteroidota</taxon>
        <taxon>Chitinophagia</taxon>
        <taxon>Chitinophagales</taxon>
        <taxon>Chitinophagaceae</taxon>
        <taxon>Chitinophaga</taxon>
    </lineage>
</organism>
<sequence>MIVLVIILALLLLLAWVVLLRQFRVLMTANIRLIKEEQQAAAVLFQLKEAKEKQSKLEEKLRKMQYELYQERQQKENHH</sequence>
<dbReference type="EMBL" id="FOJG01000003">
    <property type="protein sequence ID" value="SEW57266.1"/>
    <property type="molecule type" value="Genomic_DNA"/>
</dbReference>
<protein>
    <submittedName>
        <fullName evidence="2">Uncharacterized protein</fullName>
    </submittedName>
</protein>
<dbReference type="OrthoDB" id="9939494at2"/>